<keyword evidence="3" id="KW-1185">Reference proteome</keyword>
<sequence>LNPRLVRRRLRHLAFRVSVIHRRYFYGSVSLLPLTAACAVLPLPNIQFFWTLFRTYSHWRALQ</sequence>
<feature type="transmembrane region" description="Helical" evidence="1">
    <location>
        <begin position="24"/>
        <end position="43"/>
    </location>
</feature>
<keyword evidence="1" id="KW-1133">Transmembrane helix</keyword>
<accession>A0AA41RXM1</accession>
<keyword evidence="1" id="KW-0472">Membrane</keyword>
<feature type="non-terminal residue" evidence="2">
    <location>
        <position position="1"/>
    </location>
</feature>
<organism evidence="2 3">
    <name type="scientific">Papaver nudicaule</name>
    <name type="common">Iceland poppy</name>
    <dbReference type="NCBI Taxonomy" id="74823"/>
    <lineage>
        <taxon>Eukaryota</taxon>
        <taxon>Viridiplantae</taxon>
        <taxon>Streptophyta</taxon>
        <taxon>Embryophyta</taxon>
        <taxon>Tracheophyta</taxon>
        <taxon>Spermatophyta</taxon>
        <taxon>Magnoliopsida</taxon>
        <taxon>Ranunculales</taxon>
        <taxon>Papaveraceae</taxon>
        <taxon>Papaveroideae</taxon>
        <taxon>Papaver</taxon>
    </lineage>
</organism>
<dbReference type="EMBL" id="JAJJMA010040027">
    <property type="protein sequence ID" value="MCL7024955.1"/>
    <property type="molecule type" value="Genomic_DNA"/>
</dbReference>
<keyword evidence="1" id="KW-0812">Transmembrane</keyword>
<comment type="caution">
    <text evidence="2">The sequence shown here is derived from an EMBL/GenBank/DDBJ whole genome shotgun (WGS) entry which is preliminary data.</text>
</comment>
<dbReference type="InterPro" id="IPR018786">
    <property type="entry name" value="Mit_KHE1"/>
</dbReference>
<protein>
    <submittedName>
        <fullName evidence="2">Uncharacterized protein</fullName>
    </submittedName>
</protein>
<evidence type="ECO:0000313" key="3">
    <source>
        <dbReference type="Proteomes" id="UP001177140"/>
    </source>
</evidence>
<dbReference type="GO" id="GO:1902600">
    <property type="term" value="P:proton transmembrane transport"/>
    <property type="evidence" value="ECO:0007669"/>
    <property type="project" value="TreeGrafter"/>
</dbReference>
<dbReference type="PANTHER" id="PTHR28062">
    <property type="entry name" value="K+-H+ EXCHANGE-LIKE PROTEIN"/>
    <property type="match status" value="1"/>
</dbReference>
<proteinExistence type="predicted"/>
<dbReference type="Proteomes" id="UP001177140">
    <property type="component" value="Unassembled WGS sequence"/>
</dbReference>
<reference evidence="2" key="1">
    <citation type="submission" date="2022-03" db="EMBL/GenBank/DDBJ databases">
        <title>A functionally conserved STORR gene fusion in Papaver species that diverged 16.8 million years ago.</title>
        <authorList>
            <person name="Catania T."/>
        </authorList>
    </citation>
    <scope>NUCLEOTIDE SEQUENCE</scope>
    <source>
        <strain evidence="2">S-191538</strain>
    </source>
</reference>
<feature type="non-terminal residue" evidence="2">
    <location>
        <position position="63"/>
    </location>
</feature>
<gene>
    <name evidence="2" type="ORF">MKW94_023379</name>
</gene>
<dbReference type="Pfam" id="PF10173">
    <property type="entry name" value="Mit_KHE1"/>
    <property type="match status" value="1"/>
</dbReference>
<dbReference type="PANTHER" id="PTHR28062:SF1">
    <property type="entry name" value="TRANSMEMBRANE PROTEIN"/>
    <property type="match status" value="1"/>
</dbReference>
<dbReference type="GO" id="GO:0006813">
    <property type="term" value="P:potassium ion transport"/>
    <property type="evidence" value="ECO:0007669"/>
    <property type="project" value="TreeGrafter"/>
</dbReference>
<evidence type="ECO:0000313" key="2">
    <source>
        <dbReference type="EMBL" id="MCL7024955.1"/>
    </source>
</evidence>
<evidence type="ECO:0000256" key="1">
    <source>
        <dbReference type="SAM" id="Phobius"/>
    </source>
</evidence>
<dbReference type="AlphaFoldDB" id="A0AA41RXM1"/>
<name>A0AA41RXM1_PAPNU</name>
<dbReference type="GO" id="GO:0005743">
    <property type="term" value="C:mitochondrial inner membrane"/>
    <property type="evidence" value="ECO:0007669"/>
    <property type="project" value="TreeGrafter"/>
</dbReference>